<dbReference type="STRING" id="767434.Fraau_0071"/>
<dbReference type="AlphaFoldDB" id="H8KZR0"/>
<evidence type="ECO:0000313" key="1">
    <source>
        <dbReference type="EMBL" id="AFC84571.1"/>
    </source>
</evidence>
<organism evidence="1 2">
    <name type="scientific">Frateuria aurantia (strain ATCC 33424 / DSM 6220 / KCTC 2777 / LMG 1558 / NBRC 3245 / NCIMB 13370)</name>
    <name type="common">Acetobacter aurantius</name>
    <dbReference type="NCBI Taxonomy" id="767434"/>
    <lineage>
        <taxon>Bacteria</taxon>
        <taxon>Pseudomonadati</taxon>
        <taxon>Pseudomonadota</taxon>
        <taxon>Gammaproteobacteria</taxon>
        <taxon>Lysobacterales</taxon>
        <taxon>Rhodanobacteraceae</taxon>
        <taxon>Frateuria</taxon>
    </lineage>
</organism>
<reference evidence="1" key="1">
    <citation type="submission" date="2012-02" db="EMBL/GenBank/DDBJ databases">
        <title>The complete genome of Frateuria aurantia DSM 6220.</title>
        <authorList>
            <consortium name="US DOE Joint Genome Institute (JGI-PGF)"/>
            <person name="Lucas S."/>
            <person name="Copeland A."/>
            <person name="Lapidus A."/>
            <person name="Glavina del Rio T."/>
            <person name="Dalin E."/>
            <person name="Tice H."/>
            <person name="Bruce D."/>
            <person name="Goodwin L."/>
            <person name="Pitluck S."/>
            <person name="Peters L."/>
            <person name="Ovchinnikova G."/>
            <person name="Teshima H."/>
            <person name="Kyrpides N."/>
            <person name="Mavromatis K."/>
            <person name="Ivanova N."/>
            <person name="Brettin T."/>
            <person name="Detter J.C."/>
            <person name="Han C."/>
            <person name="Larimer F."/>
            <person name="Land M."/>
            <person name="Hauser L."/>
            <person name="Markowitz V."/>
            <person name="Cheng J.-F."/>
            <person name="Hugenholtz P."/>
            <person name="Woyke T."/>
            <person name="Wu D."/>
            <person name="Brambilla E."/>
            <person name="Klenk H.-P."/>
            <person name="Eisen J.A."/>
        </authorList>
    </citation>
    <scope>NUCLEOTIDE SEQUENCE</scope>
    <source>
        <strain evidence="1">DSM 6220</strain>
    </source>
</reference>
<dbReference type="HOGENOM" id="CLU_1509452_0_0_6"/>
<dbReference type="EMBL" id="CP003350">
    <property type="protein sequence ID" value="AFC84571.1"/>
    <property type="molecule type" value="Genomic_DNA"/>
</dbReference>
<evidence type="ECO:0000313" key="2">
    <source>
        <dbReference type="Proteomes" id="UP000005234"/>
    </source>
</evidence>
<dbReference type="PROSITE" id="PS51257">
    <property type="entry name" value="PROKAR_LIPOPROTEIN"/>
    <property type="match status" value="1"/>
</dbReference>
<name>H8KZR0_FRAAD</name>
<dbReference type="OrthoDB" id="5953911at2"/>
<dbReference type="eggNOG" id="ENOG5031I3E">
    <property type="taxonomic scope" value="Bacteria"/>
</dbReference>
<protein>
    <recommendedName>
        <fullName evidence="3">Lipoprotein</fullName>
    </recommendedName>
</protein>
<dbReference type="Proteomes" id="UP000005234">
    <property type="component" value="Chromosome"/>
</dbReference>
<dbReference type="RefSeq" id="WP_014401577.1">
    <property type="nucleotide sequence ID" value="NC_017033.1"/>
</dbReference>
<accession>H8KZR0</accession>
<dbReference type="KEGG" id="fau:Fraau_0071"/>
<keyword evidence="2" id="KW-1185">Reference proteome</keyword>
<proteinExistence type="predicted"/>
<sequence length="188" mass="20118">MIGRYLRLMVLGGLPLLAACVHQIRPDHPSSVVEGRASYREQAQAGGGTARYSLALGESAIQPVAQIQVAPRYPVMLIPLHLPARDIPAQLAVDGNGHVYNVIVPGEATADPALQAFVAAIRTAVAQWRFSPLIIQHMAADADGNSHVVDQSRPPFSQFYVFHFELKNGVPVSGSVARAAVDTEAVRP</sequence>
<evidence type="ECO:0008006" key="3">
    <source>
        <dbReference type="Google" id="ProtNLM"/>
    </source>
</evidence>
<gene>
    <name evidence="1" type="ordered locus">Fraau_0071</name>
</gene>